<dbReference type="InterPro" id="IPR039159">
    <property type="entry name" value="SAYSD1"/>
</dbReference>
<keyword evidence="1" id="KW-0472">Membrane</keyword>
<dbReference type="InterPro" id="IPR019387">
    <property type="entry name" value="SAYSvFN_dom"/>
</dbReference>
<proteinExistence type="predicted"/>
<dbReference type="EMBL" id="JAEHOD010000003">
    <property type="protein sequence ID" value="KAG2453360.1"/>
    <property type="molecule type" value="Genomic_DNA"/>
</dbReference>
<accession>A0A835WVR9</accession>
<reference evidence="3" key="1">
    <citation type="journal article" date="2020" name="bioRxiv">
        <title>Comparative genomics of Chlamydomonas.</title>
        <authorList>
            <person name="Craig R.J."/>
            <person name="Hasan A.R."/>
            <person name="Ness R.W."/>
            <person name="Keightley P.D."/>
        </authorList>
    </citation>
    <scope>NUCLEOTIDE SEQUENCE</scope>
    <source>
        <strain evidence="3">CCAP 11/173</strain>
    </source>
</reference>
<gene>
    <name evidence="3" type="ORF">HYH02_001584</name>
</gene>
<comment type="caution">
    <text evidence="3">The sequence shown here is derived from an EMBL/GenBank/DDBJ whole genome shotgun (WGS) entry which is preliminary data.</text>
</comment>
<dbReference type="OrthoDB" id="71310at2759"/>
<dbReference type="PANTHER" id="PTHR13527">
    <property type="entry name" value="SAYSVFN DOMAIN-CONTAINING PROTEIN 1"/>
    <property type="match status" value="1"/>
</dbReference>
<name>A0A835WVR9_9CHLO</name>
<evidence type="ECO:0000313" key="4">
    <source>
        <dbReference type="Proteomes" id="UP000613740"/>
    </source>
</evidence>
<keyword evidence="1" id="KW-0812">Transmembrane</keyword>
<keyword evidence="4" id="KW-1185">Reference proteome</keyword>
<evidence type="ECO:0000313" key="3">
    <source>
        <dbReference type="EMBL" id="KAG2453360.1"/>
    </source>
</evidence>
<feature type="domain" description="SAYSvFN" evidence="2">
    <location>
        <begin position="149"/>
        <end position="215"/>
    </location>
</feature>
<dbReference type="AlphaFoldDB" id="A0A835WVR9"/>
<organism evidence="3 4">
    <name type="scientific">Chlamydomonas schloesseri</name>
    <dbReference type="NCBI Taxonomy" id="2026947"/>
    <lineage>
        <taxon>Eukaryota</taxon>
        <taxon>Viridiplantae</taxon>
        <taxon>Chlorophyta</taxon>
        <taxon>core chlorophytes</taxon>
        <taxon>Chlorophyceae</taxon>
        <taxon>CS clade</taxon>
        <taxon>Chlamydomonadales</taxon>
        <taxon>Chlamydomonadaceae</taxon>
        <taxon>Chlamydomonas</taxon>
    </lineage>
</organism>
<sequence>MSTVSVTLQFIAGPRHVAQLPASCQVEQIFKTAEEAFGAITKGGIKVVLRGSALPGDKPGQLVTLQDGDHLLVAPQRKGPSAEVMAAVNKAAAARGGSHAAGDDDDDRIELPANAARWEAVAVEWLRSRVPDWVLEWVVLVRPRRFAILVVFLAGCIAASRVGLGPVFILVSLIASIFLNLGQRRAGEVSAYSIFNRGVRRLPGQLDADEIDRQMRQGQLG</sequence>
<evidence type="ECO:0000256" key="1">
    <source>
        <dbReference type="SAM" id="Phobius"/>
    </source>
</evidence>
<dbReference type="Pfam" id="PF10260">
    <property type="entry name" value="SAYSvFN"/>
    <property type="match status" value="1"/>
</dbReference>
<dbReference type="Proteomes" id="UP000613740">
    <property type="component" value="Unassembled WGS sequence"/>
</dbReference>
<dbReference type="PANTHER" id="PTHR13527:SF0">
    <property type="entry name" value="SAYSVFN DOMAIN-CONTAINING PROTEIN 1"/>
    <property type="match status" value="1"/>
</dbReference>
<feature type="transmembrane region" description="Helical" evidence="1">
    <location>
        <begin position="146"/>
        <end position="179"/>
    </location>
</feature>
<keyword evidence="1" id="KW-1133">Transmembrane helix</keyword>
<evidence type="ECO:0000259" key="2">
    <source>
        <dbReference type="Pfam" id="PF10260"/>
    </source>
</evidence>
<protein>
    <recommendedName>
        <fullName evidence="2">SAYSvFN domain-containing protein</fullName>
    </recommendedName>
</protein>